<keyword evidence="2" id="KW-1185">Reference proteome</keyword>
<evidence type="ECO:0000313" key="2">
    <source>
        <dbReference type="Proteomes" id="UP000828048"/>
    </source>
</evidence>
<proteinExistence type="predicted"/>
<accession>A0ACB7ZPE4</accession>
<organism evidence="1 2">
    <name type="scientific">Vaccinium darrowii</name>
    <dbReference type="NCBI Taxonomy" id="229202"/>
    <lineage>
        <taxon>Eukaryota</taxon>
        <taxon>Viridiplantae</taxon>
        <taxon>Streptophyta</taxon>
        <taxon>Embryophyta</taxon>
        <taxon>Tracheophyta</taxon>
        <taxon>Spermatophyta</taxon>
        <taxon>Magnoliopsida</taxon>
        <taxon>eudicotyledons</taxon>
        <taxon>Gunneridae</taxon>
        <taxon>Pentapetalae</taxon>
        <taxon>asterids</taxon>
        <taxon>Ericales</taxon>
        <taxon>Ericaceae</taxon>
        <taxon>Vaccinioideae</taxon>
        <taxon>Vaccinieae</taxon>
        <taxon>Vaccinium</taxon>
    </lineage>
</organism>
<dbReference type="EMBL" id="CM037159">
    <property type="protein sequence ID" value="KAH7867445.1"/>
    <property type="molecule type" value="Genomic_DNA"/>
</dbReference>
<gene>
    <name evidence="1" type="ORF">Vadar_033509</name>
</gene>
<dbReference type="Proteomes" id="UP000828048">
    <property type="component" value="Chromosome 9"/>
</dbReference>
<reference evidence="1 2" key="1">
    <citation type="journal article" date="2021" name="Hortic Res">
        <title>High-quality reference genome and annotation aids understanding of berry development for evergreen blueberry (Vaccinium darrowii).</title>
        <authorList>
            <person name="Yu J."/>
            <person name="Hulse-Kemp A.M."/>
            <person name="Babiker E."/>
            <person name="Staton M."/>
        </authorList>
    </citation>
    <scope>NUCLEOTIDE SEQUENCE [LARGE SCALE GENOMIC DNA]</scope>
    <source>
        <strain evidence="2">cv. NJ 8807/NJ 8810</strain>
        <tissue evidence="1">Young leaf</tissue>
    </source>
</reference>
<comment type="caution">
    <text evidence="1">The sequence shown here is derived from an EMBL/GenBank/DDBJ whole genome shotgun (WGS) entry which is preliminary data.</text>
</comment>
<name>A0ACB7ZPE4_9ERIC</name>
<protein>
    <submittedName>
        <fullName evidence="1">Uncharacterized protein</fullName>
    </submittedName>
</protein>
<sequence>MAEEPVNVNEFQELARQSLPKMSFEFYNGGAEDQHTLKENTEAFQRITFRPRILVDVSRIDMSTAILGHPISAPIMIAPTSFHKLAHPEGEVATARAAAACNTIMICKRRDLTATLVQSAERYGFKAIILTVDSPRLGRREAEIKNRMIAPQMKIFEGLLSSEVASDNGSKLEAYAAQILDSSLSWKDIEWLRSITSLPILLKGVLTPEDAIKATEVGVDGIIVSNHGARQLDYSPATITVLEEVVVAVGGKIPVFIDGGIRRGTDIFKALALGAKAVMVGRPVLYGLAAKGEQGVRQVMEMLKNELELTMALSGCPTLKDITRSHVRTEQDRLNSRLWVDKV</sequence>
<evidence type="ECO:0000313" key="1">
    <source>
        <dbReference type="EMBL" id="KAH7867445.1"/>
    </source>
</evidence>